<protein>
    <submittedName>
        <fullName evidence="1">Uncharacterized protein</fullName>
    </submittedName>
</protein>
<dbReference type="EMBL" id="AVOT02001861">
    <property type="protein sequence ID" value="MBW0468431.1"/>
    <property type="molecule type" value="Genomic_DNA"/>
</dbReference>
<dbReference type="AlphaFoldDB" id="A0A9Q3GI92"/>
<organism evidence="1 2">
    <name type="scientific">Austropuccinia psidii MF-1</name>
    <dbReference type="NCBI Taxonomy" id="1389203"/>
    <lineage>
        <taxon>Eukaryota</taxon>
        <taxon>Fungi</taxon>
        <taxon>Dikarya</taxon>
        <taxon>Basidiomycota</taxon>
        <taxon>Pucciniomycotina</taxon>
        <taxon>Pucciniomycetes</taxon>
        <taxon>Pucciniales</taxon>
        <taxon>Sphaerophragmiaceae</taxon>
        <taxon>Austropuccinia</taxon>
    </lineage>
</organism>
<sequence length="98" mass="10955">MDQSIFEEEAPHPGSHMTMGALFQFPVSPEPTQTILKDADFCSQLSHASSNVQSGSGFERRCHTKKEIANDLLFRQEVHIQSDPKEKLRGDGNPPFVD</sequence>
<comment type="caution">
    <text evidence="1">The sequence shown here is derived from an EMBL/GenBank/DDBJ whole genome shotgun (WGS) entry which is preliminary data.</text>
</comment>
<evidence type="ECO:0000313" key="1">
    <source>
        <dbReference type="EMBL" id="MBW0468431.1"/>
    </source>
</evidence>
<keyword evidence="2" id="KW-1185">Reference proteome</keyword>
<name>A0A9Q3GI92_9BASI</name>
<evidence type="ECO:0000313" key="2">
    <source>
        <dbReference type="Proteomes" id="UP000765509"/>
    </source>
</evidence>
<accession>A0A9Q3GI92</accession>
<dbReference type="Proteomes" id="UP000765509">
    <property type="component" value="Unassembled WGS sequence"/>
</dbReference>
<gene>
    <name evidence="1" type="ORF">O181_008146</name>
</gene>
<reference evidence="1" key="1">
    <citation type="submission" date="2021-03" db="EMBL/GenBank/DDBJ databases">
        <title>Draft genome sequence of rust myrtle Austropuccinia psidii MF-1, a brazilian biotype.</title>
        <authorList>
            <person name="Quecine M.C."/>
            <person name="Pachon D.M.R."/>
            <person name="Bonatelli M.L."/>
            <person name="Correr F.H."/>
            <person name="Franceschini L.M."/>
            <person name="Leite T.F."/>
            <person name="Margarido G.R.A."/>
            <person name="Almeida C.A."/>
            <person name="Ferrarezi J.A."/>
            <person name="Labate C.A."/>
        </authorList>
    </citation>
    <scope>NUCLEOTIDE SEQUENCE</scope>
    <source>
        <strain evidence="1">MF-1</strain>
    </source>
</reference>
<proteinExistence type="predicted"/>